<accession>A0ABQ6H743</accession>
<organism evidence="1 2">
    <name type="scientific">Thalassotalea loyana</name>
    <dbReference type="NCBI Taxonomy" id="280483"/>
    <lineage>
        <taxon>Bacteria</taxon>
        <taxon>Pseudomonadati</taxon>
        <taxon>Pseudomonadota</taxon>
        <taxon>Gammaproteobacteria</taxon>
        <taxon>Alteromonadales</taxon>
        <taxon>Colwelliaceae</taxon>
        <taxon>Thalassotalea</taxon>
    </lineage>
</organism>
<reference evidence="1 2" key="1">
    <citation type="submission" date="2023-03" db="EMBL/GenBank/DDBJ databases">
        <title>Thalassotalea loyana LMG 22536T draft genome sequence.</title>
        <authorList>
            <person name="Sawabe T."/>
        </authorList>
    </citation>
    <scope>NUCLEOTIDE SEQUENCE [LARGE SCALE GENOMIC DNA]</scope>
    <source>
        <strain evidence="1 2">LMG 22536</strain>
    </source>
</reference>
<gene>
    <name evidence="1" type="ORF">tloyanaT_00410</name>
</gene>
<dbReference type="EMBL" id="BSSV01000001">
    <property type="protein sequence ID" value="GLX83789.1"/>
    <property type="molecule type" value="Genomic_DNA"/>
</dbReference>
<comment type="caution">
    <text evidence="1">The sequence shown here is derived from an EMBL/GenBank/DDBJ whole genome shotgun (WGS) entry which is preliminary data.</text>
</comment>
<dbReference type="RefSeq" id="WP_284295319.1">
    <property type="nucleotide sequence ID" value="NZ_BSSV01000001.1"/>
</dbReference>
<evidence type="ECO:0000313" key="1">
    <source>
        <dbReference type="EMBL" id="GLX83789.1"/>
    </source>
</evidence>
<sequence length="136" mass="15455">MRESKACMHGYYRISCQNNILFATLKGAWNEDTAHAYCQDFKLEAEALTNNNWGHLVYLADWEMGVPGVDKILEPLLFWCIENKLTHAAHVMGASRITKKYAAKIVQERDPVFTKGVFHDEAEAVSWLASMGYSPK</sequence>
<keyword evidence="2" id="KW-1185">Reference proteome</keyword>
<evidence type="ECO:0000313" key="2">
    <source>
        <dbReference type="Proteomes" id="UP001157134"/>
    </source>
</evidence>
<dbReference type="Proteomes" id="UP001157134">
    <property type="component" value="Unassembled WGS sequence"/>
</dbReference>
<evidence type="ECO:0008006" key="3">
    <source>
        <dbReference type="Google" id="ProtNLM"/>
    </source>
</evidence>
<proteinExistence type="predicted"/>
<protein>
    <recommendedName>
        <fullName evidence="3">STAS/SEC14 domain-containing protein</fullName>
    </recommendedName>
</protein>
<name>A0ABQ6H743_9GAMM</name>